<keyword evidence="1" id="KW-0472">Membrane</keyword>
<dbReference type="AlphaFoldDB" id="A0A6N9TYI1"/>
<sequence>PLGVPGRLLLLAAVAVLLVRHRHPVAAVSATCAVTLVYLALGYPYGPVFLAVAVGCFSAIVSGHRKAAWWSLG</sequence>
<feature type="transmembrane region" description="Helical" evidence="1">
    <location>
        <begin position="43"/>
        <end position="61"/>
    </location>
</feature>
<evidence type="ECO:0000256" key="1">
    <source>
        <dbReference type="SAM" id="Phobius"/>
    </source>
</evidence>
<proteinExistence type="predicted"/>
<keyword evidence="1" id="KW-0812">Transmembrane</keyword>
<dbReference type="GO" id="GO:0016301">
    <property type="term" value="F:kinase activity"/>
    <property type="evidence" value="ECO:0007669"/>
    <property type="project" value="UniProtKB-KW"/>
</dbReference>
<comment type="caution">
    <text evidence="2">The sequence shown here is derived from an EMBL/GenBank/DDBJ whole genome shotgun (WGS) entry which is preliminary data.</text>
</comment>
<keyword evidence="1" id="KW-1133">Transmembrane helix</keyword>
<gene>
    <name evidence="2" type="ORF">G3I29_12925</name>
</gene>
<organism evidence="2 3">
    <name type="scientific">Streptomyces halstedii</name>
    <dbReference type="NCBI Taxonomy" id="1944"/>
    <lineage>
        <taxon>Bacteria</taxon>
        <taxon>Bacillati</taxon>
        <taxon>Actinomycetota</taxon>
        <taxon>Actinomycetes</taxon>
        <taxon>Kitasatosporales</taxon>
        <taxon>Streptomycetaceae</taxon>
        <taxon>Streptomyces</taxon>
    </lineage>
</organism>
<accession>A0A6N9TYI1</accession>
<evidence type="ECO:0000313" key="2">
    <source>
        <dbReference type="EMBL" id="NEA16418.1"/>
    </source>
</evidence>
<feature type="non-terminal residue" evidence="2">
    <location>
        <position position="73"/>
    </location>
</feature>
<name>A0A6N9TYI1_STRHA</name>
<protein>
    <submittedName>
        <fullName evidence="2">Sensor histidine kinase</fullName>
    </submittedName>
</protein>
<keyword evidence="2" id="KW-0418">Kinase</keyword>
<feature type="non-terminal residue" evidence="2">
    <location>
        <position position="1"/>
    </location>
</feature>
<reference evidence="2 3" key="1">
    <citation type="submission" date="2020-01" db="EMBL/GenBank/DDBJ databases">
        <title>Insect and environment-associated Actinomycetes.</title>
        <authorList>
            <person name="Currrie C."/>
            <person name="Chevrette M."/>
            <person name="Carlson C."/>
            <person name="Stubbendieck R."/>
            <person name="Wendt-Pienkowski E."/>
        </authorList>
    </citation>
    <scope>NUCLEOTIDE SEQUENCE [LARGE SCALE GENOMIC DNA]</scope>
    <source>
        <strain evidence="2 3">SID11342</strain>
    </source>
</reference>
<dbReference type="EMBL" id="JAAGLQ010000258">
    <property type="protein sequence ID" value="NEA16418.1"/>
    <property type="molecule type" value="Genomic_DNA"/>
</dbReference>
<evidence type="ECO:0000313" key="3">
    <source>
        <dbReference type="Proteomes" id="UP000471293"/>
    </source>
</evidence>
<dbReference type="Proteomes" id="UP000471293">
    <property type="component" value="Unassembled WGS sequence"/>
</dbReference>
<keyword evidence="2" id="KW-0808">Transferase</keyword>